<accession>A0AAD6UYE1</accession>
<comment type="caution">
    <text evidence="2">The sequence shown here is derived from an EMBL/GenBank/DDBJ whole genome shotgun (WGS) entry which is preliminary data.</text>
</comment>
<gene>
    <name evidence="2" type="ORF">GGX14DRAFT_402169</name>
</gene>
<evidence type="ECO:0000313" key="3">
    <source>
        <dbReference type="Proteomes" id="UP001219525"/>
    </source>
</evidence>
<feature type="chain" id="PRO_5042207994" evidence="1">
    <location>
        <begin position="20"/>
        <end position="106"/>
    </location>
</feature>
<dbReference type="EMBL" id="JARJCW010000074">
    <property type="protein sequence ID" value="KAJ7198143.1"/>
    <property type="molecule type" value="Genomic_DNA"/>
</dbReference>
<keyword evidence="1" id="KW-0732">Signal</keyword>
<feature type="signal peptide" evidence="1">
    <location>
        <begin position="1"/>
        <end position="19"/>
    </location>
</feature>
<organism evidence="2 3">
    <name type="scientific">Mycena pura</name>
    <dbReference type="NCBI Taxonomy" id="153505"/>
    <lineage>
        <taxon>Eukaryota</taxon>
        <taxon>Fungi</taxon>
        <taxon>Dikarya</taxon>
        <taxon>Basidiomycota</taxon>
        <taxon>Agaricomycotina</taxon>
        <taxon>Agaricomycetes</taxon>
        <taxon>Agaricomycetidae</taxon>
        <taxon>Agaricales</taxon>
        <taxon>Marasmiineae</taxon>
        <taxon>Mycenaceae</taxon>
        <taxon>Mycena</taxon>
    </lineage>
</organism>
<name>A0AAD6UYE1_9AGAR</name>
<evidence type="ECO:0000256" key="1">
    <source>
        <dbReference type="SAM" id="SignalP"/>
    </source>
</evidence>
<keyword evidence="3" id="KW-1185">Reference proteome</keyword>
<reference evidence="2" key="1">
    <citation type="submission" date="2023-03" db="EMBL/GenBank/DDBJ databases">
        <title>Massive genome expansion in bonnet fungi (Mycena s.s.) driven by repeated elements and novel gene families across ecological guilds.</title>
        <authorList>
            <consortium name="Lawrence Berkeley National Laboratory"/>
            <person name="Harder C.B."/>
            <person name="Miyauchi S."/>
            <person name="Viragh M."/>
            <person name="Kuo A."/>
            <person name="Thoen E."/>
            <person name="Andreopoulos B."/>
            <person name="Lu D."/>
            <person name="Skrede I."/>
            <person name="Drula E."/>
            <person name="Henrissat B."/>
            <person name="Morin E."/>
            <person name="Kohler A."/>
            <person name="Barry K."/>
            <person name="LaButti K."/>
            <person name="Morin E."/>
            <person name="Salamov A."/>
            <person name="Lipzen A."/>
            <person name="Mereny Z."/>
            <person name="Hegedus B."/>
            <person name="Baldrian P."/>
            <person name="Stursova M."/>
            <person name="Weitz H."/>
            <person name="Taylor A."/>
            <person name="Grigoriev I.V."/>
            <person name="Nagy L.G."/>
            <person name="Martin F."/>
            <person name="Kauserud H."/>
        </authorList>
    </citation>
    <scope>NUCLEOTIDE SEQUENCE</scope>
    <source>
        <strain evidence="2">9144</strain>
    </source>
</reference>
<dbReference type="Proteomes" id="UP001219525">
    <property type="component" value="Unassembled WGS sequence"/>
</dbReference>
<evidence type="ECO:0000313" key="2">
    <source>
        <dbReference type="EMBL" id="KAJ7198143.1"/>
    </source>
</evidence>
<protein>
    <submittedName>
        <fullName evidence="2">Uncharacterized protein</fullName>
    </submittedName>
</protein>
<dbReference type="AlphaFoldDB" id="A0AAD6UYE1"/>
<sequence length="106" mass="11202">MLFNFSILLTAAMATAAAAVSPAPNTDRCVKGFDAKSIKELCGPRTNATQCVTNKNECPGECRCHISNCPVIDNGKPVGESDGVHAADDCCSYSPRIASQLLDLRL</sequence>
<proteinExistence type="predicted"/>